<evidence type="ECO:0000313" key="12">
    <source>
        <dbReference type="Proteomes" id="UP000235965"/>
    </source>
</evidence>
<evidence type="ECO:0000256" key="8">
    <source>
        <dbReference type="ARBA" id="ARBA00023180"/>
    </source>
</evidence>
<evidence type="ECO:0000256" key="2">
    <source>
        <dbReference type="ARBA" id="ARBA00008685"/>
    </source>
</evidence>
<dbReference type="GO" id="GO:0015276">
    <property type="term" value="F:ligand-gated monoatomic ion channel activity"/>
    <property type="evidence" value="ECO:0007669"/>
    <property type="project" value="InterPro"/>
</dbReference>
<reference evidence="11 12" key="1">
    <citation type="submission" date="2017-12" db="EMBL/GenBank/DDBJ databases">
        <title>Hemimetabolous genomes reveal molecular basis of termite eusociality.</title>
        <authorList>
            <person name="Harrison M.C."/>
            <person name="Jongepier E."/>
            <person name="Robertson H.M."/>
            <person name="Arning N."/>
            <person name="Bitard-Feildel T."/>
            <person name="Chao H."/>
            <person name="Childers C.P."/>
            <person name="Dinh H."/>
            <person name="Doddapaneni H."/>
            <person name="Dugan S."/>
            <person name="Gowin J."/>
            <person name="Greiner C."/>
            <person name="Han Y."/>
            <person name="Hu H."/>
            <person name="Hughes D.S.T."/>
            <person name="Huylmans A.-K."/>
            <person name="Kemena C."/>
            <person name="Kremer L.P.M."/>
            <person name="Lee S.L."/>
            <person name="Lopez-Ezquerra A."/>
            <person name="Mallet L."/>
            <person name="Monroy-Kuhn J.M."/>
            <person name="Moser A."/>
            <person name="Murali S.C."/>
            <person name="Muzny D.M."/>
            <person name="Otani S."/>
            <person name="Piulachs M.-D."/>
            <person name="Poelchau M."/>
            <person name="Qu J."/>
            <person name="Schaub F."/>
            <person name="Wada-Katsumata A."/>
            <person name="Worley K.C."/>
            <person name="Xie Q."/>
            <person name="Ylla G."/>
            <person name="Poulsen M."/>
            <person name="Gibbs R.A."/>
            <person name="Schal C."/>
            <person name="Richards S."/>
            <person name="Belles X."/>
            <person name="Korb J."/>
            <person name="Bornberg-Bauer E."/>
        </authorList>
    </citation>
    <scope>NUCLEOTIDE SEQUENCE [LARGE SCALE GENOMIC DNA]</scope>
    <source>
        <tissue evidence="11">Whole body</tissue>
    </source>
</reference>
<dbReference type="SUPFAM" id="SSF53850">
    <property type="entry name" value="Periplasmic binding protein-like II"/>
    <property type="match status" value="1"/>
</dbReference>
<dbReference type="Gene3D" id="3.40.190.10">
    <property type="entry name" value="Periplasmic binding protein-like II"/>
    <property type="match status" value="1"/>
</dbReference>
<feature type="transmembrane region" description="Helical" evidence="9">
    <location>
        <begin position="298"/>
        <end position="321"/>
    </location>
</feature>
<gene>
    <name evidence="11" type="ORF">B7P43_G08335</name>
</gene>
<keyword evidence="12" id="KW-1185">Reference proteome</keyword>
<proteinExistence type="inferred from homology"/>
<keyword evidence="3" id="KW-1003">Cell membrane</keyword>
<evidence type="ECO:0000256" key="7">
    <source>
        <dbReference type="ARBA" id="ARBA00023170"/>
    </source>
</evidence>
<comment type="caution">
    <text evidence="11">The sequence shown here is derived from an EMBL/GenBank/DDBJ whole genome shotgun (WGS) entry which is preliminary data.</text>
</comment>
<keyword evidence="6 9" id="KW-0472">Membrane</keyword>
<keyword evidence="4 9" id="KW-0812">Transmembrane</keyword>
<dbReference type="InParanoid" id="A0A2J7RMX3"/>
<feature type="transmembrane region" description="Helical" evidence="9">
    <location>
        <begin position="358"/>
        <end position="377"/>
    </location>
</feature>
<evidence type="ECO:0000313" key="11">
    <source>
        <dbReference type="EMBL" id="PNF42172.1"/>
    </source>
</evidence>
<dbReference type="InterPro" id="IPR052192">
    <property type="entry name" value="Insect_Ionotropic_Sensory_Rcpt"/>
</dbReference>
<keyword evidence="7" id="KW-0675">Receptor</keyword>
<keyword evidence="5 9" id="KW-1133">Transmembrane helix</keyword>
<name>A0A2J7RMX3_9NEOP</name>
<evidence type="ECO:0000256" key="6">
    <source>
        <dbReference type="ARBA" id="ARBA00023136"/>
    </source>
</evidence>
<accession>A0A2J7RMX3</accession>
<dbReference type="OrthoDB" id="6430908at2759"/>
<dbReference type="Pfam" id="PF00060">
    <property type="entry name" value="Lig_chan"/>
    <property type="match status" value="1"/>
</dbReference>
<evidence type="ECO:0000256" key="1">
    <source>
        <dbReference type="ARBA" id="ARBA00004651"/>
    </source>
</evidence>
<dbReference type="GO" id="GO:0050906">
    <property type="term" value="P:detection of stimulus involved in sensory perception"/>
    <property type="evidence" value="ECO:0007669"/>
    <property type="project" value="UniProtKB-ARBA"/>
</dbReference>
<feature type="transmembrane region" description="Helical" evidence="9">
    <location>
        <begin position="551"/>
        <end position="573"/>
    </location>
</feature>
<comment type="subcellular location">
    <subcellularLocation>
        <location evidence="1">Cell membrane</location>
        <topology evidence="1">Multi-pass membrane protein</topology>
    </subcellularLocation>
</comment>
<evidence type="ECO:0000259" key="10">
    <source>
        <dbReference type="Pfam" id="PF00060"/>
    </source>
</evidence>
<evidence type="ECO:0000256" key="4">
    <source>
        <dbReference type="ARBA" id="ARBA00022692"/>
    </source>
</evidence>
<dbReference type="PANTHER" id="PTHR42643">
    <property type="entry name" value="IONOTROPIC RECEPTOR 20A-RELATED"/>
    <property type="match status" value="1"/>
</dbReference>
<dbReference type="GO" id="GO:0005886">
    <property type="term" value="C:plasma membrane"/>
    <property type="evidence" value="ECO:0007669"/>
    <property type="project" value="UniProtKB-SubCell"/>
</dbReference>
<feature type="domain" description="Ionotropic glutamate receptor C-terminal" evidence="10">
    <location>
        <begin position="298"/>
        <end position="558"/>
    </location>
</feature>
<keyword evidence="8" id="KW-0325">Glycoprotein</keyword>
<comment type="similarity">
    <text evidence="2">Belongs to the glutamate-gated ion channel (TC 1.A.10.1) family.</text>
</comment>
<dbReference type="AlphaFoldDB" id="A0A2J7RMX3"/>
<organism evidence="11 12">
    <name type="scientific">Cryptotermes secundus</name>
    <dbReference type="NCBI Taxonomy" id="105785"/>
    <lineage>
        <taxon>Eukaryota</taxon>
        <taxon>Metazoa</taxon>
        <taxon>Ecdysozoa</taxon>
        <taxon>Arthropoda</taxon>
        <taxon>Hexapoda</taxon>
        <taxon>Insecta</taxon>
        <taxon>Pterygota</taxon>
        <taxon>Neoptera</taxon>
        <taxon>Polyneoptera</taxon>
        <taxon>Dictyoptera</taxon>
        <taxon>Blattodea</taxon>
        <taxon>Blattoidea</taxon>
        <taxon>Termitoidae</taxon>
        <taxon>Kalotermitidae</taxon>
        <taxon>Cryptotermitinae</taxon>
        <taxon>Cryptotermes</taxon>
    </lineage>
</organism>
<dbReference type="PANTHER" id="PTHR42643:SF30">
    <property type="entry name" value="IONOTROPIC RECEPTOR 40A-RELATED"/>
    <property type="match status" value="1"/>
</dbReference>
<dbReference type="STRING" id="105785.A0A2J7RMX3"/>
<evidence type="ECO:0000256" key="5">
    <source>
        <dbReference type="ARBA" id="ARBA00022989"/>
    </source>
</evidence>
<protein>
    <recommendedName>
        <fullName evidence="10">Ionotropic glutamate receptor C-terminal domain-containing protein</fullName>
    </recommendedName>
</protein>
<evidence type="ECO:0000256" key="9">
    <source>
        <dbReference type="SAM" id="Phobius"/>
    </source>
</evidence>
<dbReference type="Gene3D" id="1.10.287.70">
    <property type="match status" value="1"/>
</dbReference>
<evidence type="ECO:0000256" key="3">
    <source>
        <dbReference type="ARBA" id="ARBA00022475"/>
    </source>
</evidence>
<dbReference type="FunCoup" id="A0A2J7RMX3">
    <property type="interactions" value="13"/>
</dbReference>
<dbReference type="EMBL" id="NEVH01002549">
    <property type="protein sequence ID" value="PNF42172.1"/>
    <property type="molecule type" value="Genomic_DNA"/>
</dbReference>
<dbReference type="InterPro" id="IPR001320">
    <property type="entry name" value="Iontro_rcpt_C"/>
</dbReference>
<sequence>MNDEARWPFRVLRCSSAKNTTALNNIEIYRSYIIFIRPQQDGGETKNLINQLRYLKTSFLLNPRAQFLFLISSHTPDMSSGLAFKILNASLKFMIVDVLLMIRSTYVTQNSANLLMSNENVNVSLINVFTLFPHARENNCSGVKAVVLLDTIFLNDSREFIYNKDSFKERSVNMYGCPVKVITYHLPPVVVDVSKGGRANCTGLEIDILLYILEYINATVTYSVRPLIKETRFARITALIEGLERGSADIAIGALPLFLLLTEYADATLSYFHTPIQWIVPCPKPIPRWGTMFNVFSLPVWLFLHSSLISVAIVMCVLPRYSEHPVYTSLQSCLLNAWGVALEISVPKMPQNFRVRFCFFLWVLVSLAFCIIFQVRFTTFLVNPSMERQIDTVDDLIASGIQYGYSEDFYDIVSIDDRGLRINRRQCIDIYGCLENTIKYGNFATISSAFHTAYYRANLSYHDRHLPVCKMKEDISGLDAVMYLTKGHHLLRRINEVIRKMVESGMMVKWSNDFLYTSRIHSRSVQADDYKKEEEWDSEYFVFTLFHLQTAFYILLIGYVLSTSTVFLELIYFKLQFAHPVYKPARKSLLAHFKRRLKNNQDRFPRNRYVTKNPVKLTRRRNIATAS</sequence>
<dbReference type="Proteomes" id="UP000235965">
    <property type="component" value="Unassembled WGS sequence"/>
</dbReference>